<name>A0A8J3Z026_9ACTN</name>
<dbReference type="RefSeq" id="WP_203988434.1">
    <property type="nucleotide sequence ID" value="NZ_BOPG01000009.1"/>
</dbReference>
<keyword evidence="1" id="KW-1133">Transmembrane helix</keyword>
<feature type="transmembrane region" description="Helical" evidence="1">
    <location>
        <begin position="49"/>
        <end position="68"/>
    </location>
</feature>
<proteinExistence type="predicted"/>
<dbReference type="Proteomes" id="UP000612585">
    <property type="component" value="Unassembled WGS sequence"/>
</dbReference>
<protein>
    <submittedName>
        <fullName evidence="2">Uncharacterized protein</fullName>
    </submittedName>
</protein>
<keyword evidence="1" id="KW-0472">Membrane</keyword>
<dbReference type="AlphaFoldDB" id="A0A8J3Z026"/>
<keyword evidence="1" id="KW-0812">Transmembrane</keyword>
<comment type="caution">
    <text evidence="2">The sequence shown here is derived from an EMBL/GenBank/DDBJ whole genome shotgun (WGS) entry which is preliminary data.</text>
</comment>
<feature type="transmembrane region" description="Helical" evidence="1">
    <location>
        <begin position="6"/>
        <end position="28"/>
    </location>
</feature>
<feature type="transmembrane region" description="Helical" evidence="1">
    <location>
        <begin position="141"/>
        <end position="159"/>
    </location>
</feature>
<accession>A0A8J3Z026</accession>
<evidence type="ECO:0000313" key="3">
    <source>
        <dbReference type="Proteomes" id="UP000612585"/>
    </source>
</evidence>
<sequence>MAESVNSYAVLTSVSAVLAGGATVIWAVRSARSPAPVPGVRAPKVQAGPVEFGGLVGLVIAAGALLTVGDLGPVRPIEQVAALALLVATTLRVYRFNRAGPMAVDRFGVALALVPATALLAGSALVFMLDARPFDESALQWWGGYLVAGVVALAVGLRWRHLASTTQSEISATH</sequence>
<evidence type="ECO:0000256" key="1">
    <source>
        <dbReference type="SAM" id="Phobius"/>
    </source>
</evidence>
<evidence type="ECO:0000313" key="2">
    <source>
        <dbReference type="EMBL" id="GIJ53927.1"/>
    </source>
</evidence>
<reference evidence="2" key="1">
    <citation type="submission" date="2021-01" db="EMBL/GenBank/DDBJ databases">
        <title>Whole genome shotgun sequence of Virgisporangium aurantiacum NBRC 16421.</title>
        <authorList>
            <person name="Komaki H."/>
            <person name="Tamura T."/>
        </authorList>
    </citation>
    <scope>NUCLEOTIDE SEQUENCE</scope>
    <source>
        <strain evidence="2">NBRC 16421</strain>
    </source>
</reference>
<keyword evidence="3" id="KW-1185">Reference proteome</keyword>
<gene>
    <name evidence="2" type="ORF">Vau01_014430</name>
</gene>
<dbReference type="EMBL" id="BOPG01000009">
    <property type="protein sequence ID" value="GIJ53927.1"/>
    <property type="molecule type" value="Genomic_DNA"/>
</dbReference>
<organism evidence="2 3">
    <name type="scientific">Virgisporangium aurantiacum</name>
    <dbReference type="NCBI Taxonomy" id="175570"/>
    <lineage>
        <taxon>Bacteria</taxon>
        <taxon>Bacillati</taxon>
        <taxon>Actinomycetota</taxon>
        <taxon>Actinomycetes</taxon>
        <taxon>Micromonosporales</taxon>
        <taxon>Micromonosporaceae</taxon>
        <taxon>Virgisporangium</taxon>
    </lineage>
</organism>
<feature type="transmembrane region" description="Helical" evidence="1">
    <location>
        <begin position="109"/>
        <end position="129"/>
    </location>
</feature>